<dbReference type="Pfam" id="PF00150">
    <property type="entry name" value="Cellulase"/>
    <property type="match status" value="1"/>
</dbReference>
<evidence type="ECO:0000259" key="5">
    <source>
        <dbReference type="Pfam" id="PF18564"/>
    </source>
</evidence>
<dbReference type="PANTHER" id="PTHR31308">
    <property type="match status" value="1"/>
</dbReference>
<dbReference type="InterPro" id="IPR041036">
    <property type="entry name" value="GH5_C"/>
</dbReference>
<dbReference type="SUPFAM" id="SSF51445">
    <property type="entry name" value="(Trans)glycosidases"/>
    <property type="match status" value="1"/>
</dbReference>
<evidence type="ECO:0000256" key="1">
    <source>
        <dbReference type="ARBA" id="ARBA00005641"/>
    </source>
</evidence>
<evidence type="ECO:0000256" key="2">
    <source>
        <dbReference type="ARBA" id="ARBA00022801"/>
    </source>
</evidence>
<dbReference type="GO" id="GO:0004553">
    <property type="term" value="F:hydrolase activity, hydrolyzing O-glycosyl compounds"/>
    <property type="evidence" value="ECO:0007669"/>
    <property type="project" value="InterPro"/>
</dbReference>
<feature type="domain" description="Glycoside hydrolase family 5" evidence="4">
    <location>
        <begin position="66"/>
        <end position="367"/>
    </location>
</feature>
<evidence type="ECO:0000256" key="3">
    <source>
        <dbReference type="ARBA" id="ARBA00023295"/>
    </source>
</evidence>
<evidence type="ECO:0008006" key="7">
    <source>
        <dbReference type="Google" id="ProtNLM"/>
    </source>
</evidence>
<dbReference type="PANTHER" id="PTHR31308:SF3">
    <property type="entry name" value="ENDOGLYCOCERAMIDASE"/>
    <property type="match status" value="1"/>
</dbReference>
<dbReference type="InterPro" id="IPR001547">
    <property type="entry name" value="Glyco_hydro_5"/>
</dbReference>
<sequence>MKNIYFLLYIFLLINGVKGFIYSENNRLYDEYKLERIFHGVNVVYKGYPWHPNIDRFNPETSFSIEDIEFLKQSGFNAIRLGVMWPGLEPYINQINTTYLDVLEKIVNMCKENDIYVILDFHQDVLSNKFCGEGIPDWAVFTDNITHPFPYPIDKPYTLNKGIPLKNDCNKHNWITYQFTQQANKAYQDLYDNYNNIKDKFIDFWRIIANRFKNHKNCIGYELINEPWAGDVFKYPELLVPKIADKKNLEPFYNDIVQGIVNIDSSHSILFESVTWDIYGVGFEYSPGNRNNKSILSYHAYFPPNIFIETSFKVRKKDMERLDVGGFLTEFSYGSGNTGDVKDLEKAKEMVEMADKYLQSWTIWEYKSFFPITGPNKGFFNKDGSLTNTYYTLSRPYAMYVEGNIVKMGFNNKTKSFNLVFKPNYTINRNSKIYINNRLHFPNGYNINILPKLAIKYVKKDNYLYLYLNKTIKTEIVNILIKPIESHILT</sequence>
<dbReference type="EMBL" id="MN740381">
    <property type="protein sequence ID" value="QHU03452.1"/>
    <property type="molecule type" value="Genomic_DNA"/>
</dbReference>
<evidence type="ECO:0000259" key="4">
    <source>
        <dbReference type="Pfam" id="PF00150"/>
    </source>
</evidence>
<dbReference type="Gene3D" id="2.60.40.1180">
    <property type="entry name" value="Golgi alpha-mannosidase II"/>
    <property type="match status" value="1"/>
</dbReference>
<dbReference type="InterPro" id="IPR052066">
    <property type="entry name" value="Glycosphingolipid_Hydrolases"/>
</dbReference>
<accession>A0A6C0JCS3</accession>
<feature type="domain" description="Glycoside hydrolase family 5 C-terminal" evidence="5">
    <location>
        <begin position="395"/>
        <end position="479"/>
    </location>
</feature>
<dbReference type="Gene3D" id="3.20.20.80">
    <property type="entry name" value="Glycosidases"/>
    <property type="match status" value="1"/>
</dbReference>
<dbReference type="InterPro" id="IPR013780">
    <property type="entry name" value="Glyco_hydro_b"/>
</dbReference>
<proteinExistence type="inferred from homology"/>
<comment type="similarity">
    <text evidence="1">Belongs to the glycosyl hydrolase 5 (cellulase A) family.</text>
</comment>
<reference evidence="6" key="1">
    <citation type="journal article" date="2020" name="Nature">
        <title>Giant virus diversity and host interactions through global metagenomics.</title>
        <authorList>
            <person name="Schulz F."/>
            <person name="Roux S."/>
            <person name="Paez-Espino D."/>
            <person name="Jungbluth S."/>
            <person name="Walsh D.A."/>
            <person name="Denef V.J."/>
            <person name="McMahon K.D."/>
            <person name="Konstantinidis K.T."/>
            <person name="Eloe-Fadrosh E.A."/>
            <person name="Kyrpides N.C."/>
            <person name="Woyke T."/>
        </authorList>
    </citation>
    <scope>NUCLEOTIDE SEQUENCE</scope>
    <source>
        <strain evidence="6">GVMAG-M-3300026093-6</strain>
    </source>
</reference>
<dbReference type="AlphaFoldDB" id="A0A6C0JCS3"/>
<name>A0A6C0JCS3_9ZZZZ</name>
<protein>
    <recommendedName>
        <fullName evidence="7">Glycoside hydrolase family 5 domain-containing protein</fullName>
    </recommendedName>
</protein>
<dbReference type="GO" id="GO:1901136">
    <property type="term" value="P:carbohydrate derivative catabolic process"/>
    <property type="evidence" value="ECO:0007669"/>
    <property type="project" value="UniProtKB-ARBA"/>
</dbReference>
<evidence type="ECO:0000313" key="6">
    <source>
        <dbReference type="EMBL" id="QHU03452.1"/>
    </source>
</evidence>
<dbReference type="Pfam" id="PF18564">
    <property type="entry name" value="Glyco_hydro_5_C"/>
    <property type="match status" value="1"/>
</dbReference>
<dbReference type="InterPro" id="IPR017853">
    <property type="entry name" value="GH"/>
</dbReference>
<organism evidence="6">
    <name type="scientific">viral metagenome</name>
    <dbReference type="NCBI Taxonomy" id="1070528"/>
    <lineage>
        <taxon>unclassified sequences</taxon>
        <taxon>metagenomes</taxon>
        <taxon>organismal metagenomes</taxon>
    </lineage>
</organism>
<keyword evidence="3" id="KW-0326">Glycosidase</keyword>
<dbReference type="GO" id="GO:0016042">
    <property type="term" value="P:lipid catabolic process"/>
    <property type="evidence" value="ECO:0007669"/>
    <property type="project" value="UniProtKB-ARBA"/>
</dbReference>
<keyword evidence="2" id="KW-0378">Hydrolase</keyword>
<dbReference type="GO" id="GO:0000272">
    <property type="term" value="P:polysaccharide catabolic process"/>
    <property type="evidence" value="ECO:0007669"/>
    <property type="project" value="InterPro"/>
</dbReference>